<evidence type="ECO:0000256" key="6">
    <source>
        <dbReference type="ARBA" id="ARBA00048550"/>
    </source>
</evidence>
<dbReference type="SUPFAM" id="SSF52418">
    <property type="entry name" value="Nucleoside phosphorylase/phosphoribosyltransferase catalytic domain"/>
    <property type="match status" value="1"/>
</dbReference>
<evidence type="ECO:0000256" key="7">
    <source>
        <dbReference type="HAMAP-Rule" id="MF_01628"/>
    </source>
</evidence>
<dbReference type="Pfam" id="PF07831">
    <property type="entry name" value="PYNP_C"/>
    <property type="match status" value="1"/>
</dbReference>
<dbReference type="InterPro" id="IPR000312">
    <property type="entry name" value="Glycosyl_Trfase_fam3"/>
</dbReference>
<reference evidence="9 10" key="1">
    <citation type="submission" date="2017-06" db="EMBL/GenBank/DDBJ databases">
        <title>Yangia sp. YSBP01 complete genome sequence.</title>
        <authorList>
            <person name="Woo J.-H."/>
            <person name="Kim H.-S."/>
        </authorList>
    </citation>
    <scope>NUCLEOTIDE SEQUENCE [LARGE SCALE GENOMIC DNA]</scope>
    <source>
        <strain evidence="9 10">YSBP01</strain>
    </source>
</reference>
<dbReference type="Proteomes" id="UP000244915">
    <property type="component" value="Chromosome 2"/>
</dbReference>
<dbReference type="GO" id="GO:0005829">
    <property type="term" value="C:cytosol"/>
    <property type="evidence" value="ECO:0007669"/>
    <property type="project" value="TreeGrafter"/>
</dbReference>
<dbReference type="GO" id="GO:0004645">
    <property type="term" value="F:1,4-alpha-oligoglucan phosphorylase activity"/>
    <property type="evidence" value="ECO:0007669"/>
    <property type="project" value="InterPro"/>
</dbReference>
<keyword evidence="5 7" id="KW-0808">Transferase</keyword>
<dbReference type="OrthoDB" id="9763887at2"/>
<dbReference type="PANTHER" id="PTHR10515">
    <property type="entry name" value="THYMIDINE PHOSPHORYLASE"/>
    <property type="match status" value="1"/>
</dbReference>
<dbReference type="HAMAP" id="MF_01628">
    <property type="entry name" value="Thymid_phosp"/>
    <property type="match status" value="1"/>
</dbReference>
<dbReference type="InterPro" id="IPR018090">
    <property type="entry name" value="Pyrmidine_PPas_bac/euk"/>
</dbReference>
<dbReference type="InterPro" id="IPR035902">
    <property type="entry name" value="Nuc_phospho_transferase"/>
</dbReference>
<feature type="domain" description="Pyrimidine nucleoside phosphorylase C-terminal" evidence="8">
    <location>
        <begin position="341"/>
        <end position="415"/>
    </location>
</feature>
<dbReference type="KEGG" id="ypac:CEW88_14700"/>
<dbReference type="GO" id="GO:0009032">
    <property type="term" value="F:thymidine phosphorylase activity"/>
    <property type="evidence" value="ECO:0007669"/>
    <property type="project" value="UniProtKB-UniRule"/>
</dbReference>
<evidence type="ECO:0000313" key="10">
    <source>
        <dbReference type="Proteomes" id="UP000244915"/>
    </source>
</evidence>
<dbReference type="GO" id="GO:0046104">
    <property type="term" value="P:thymidine metabolic process"/>
    <property type="evidence" value="ECO:0007669"/>
    <property type="project" value="UniProtKB-UniRule"/>
</dbReference>
<dbReference type="InterPro" id="IPR013465">
    <property type="entry name" value="Thymidine_Pase"/>
</dbReference>
<dbReference type="PIRSF" id="PIRSF000478">
    <property type="entry name" value="TP_PyNP"/>
    <property type="match status" value="1"/>
</dbReference>
<evidence type="ECO:0000259" key="8">
    <source>
        <dbReference type="SMART" id="SM00941"/>
    </source>
</evidence>
<dbReference type="Gene3D" id="3.90.1170.30">
    <property type="entry name" value="Pyrimidine nucleoside phosphorylase-like, C-terminal domain"/>
    <property type="match status" value="1"/>
</dbReference>
<dbReference type="UniPathway" id="UPA00578">
    <property type="reaction ID" value="UER00638"/>
</dbReference>
<comment type="catalytic activity">
    <reaction evidence="6 7">
        <text>thymidine + phosphate = 2-deoxy-alpha-D-ribose 1-phosphate + thymine</text>
        <dbReference type="Rhea" id="RHEA:16037"/>
        <dbReference type="ChEBI" id="CHEBI:17748"/>
        <dbReference type="ChEBI" id="CHEBI:17821"/>
        <dbReference type="ChEBI" id="CHEBI:43474"/>
        <dbReference type="ChEBI" id="CHEBI:57259"/>
        <dbReference type="EC" id="2.4.2.4"/>
    </reaction>
</comment>
<evidence type="ECO:0000256" key="3">
    <source>
        <dbReference type="ARBA" id="ARBA00011892"/>
    </source>
</evidence>
<gene>
    <name evidence="7" type="primary">deoA</name>
    <name evidence="9" type="ORF">CEW88_14700</name>
</gene>
<proteinExistence type="inferred from homology"/>
<dbReference type="PROSITE" id="PS00647">
    <property type="entry name" value="THYMID_PHOSPHORYLASE"/>
    <property type="match status" value="1"/>
</dbReference>
<dbReference type="Pfam" id="PF00591">
    <property type="entry name" value="Glycos_transf_3"/>
    <property type="match status" value="1"/>
</dbReference>
<dbReference type="SMART" id="SM00941">
    <property type="entry name" value="PYNP_C"/>
    <property type="match status" value="1"/>
</dbReference>
<dbReference type="PANTHER" id="PTHR10515:SF0">
    <property type="entry name" value="THYMIDINE PHOSPHORYLASE"/>
    <property type="match status" value="1"/>
</dbReference>
<comment type="function">
    <text evidence="7">The enzymes which catalyze the reversible phosphorolysis of pyrimidine nucleosides are involved in the degradation of these compounds and in their utilization as carbon and energy sources, or in the rescue of pyrimidine bases for nucleotide synthesis.</text>
</comment>
<comment type="similarity">
    <text evidence="1 7">Belongs to the thymidine/pyrimidine-nucleoside phosphorylase family.</text>
</comment>
<dbReference type="Gene3D" id="3.40.1030.10">
    <property type="entry name" value="Nucleoside phosphorylase/phosphoribosyltransferase catalytic domain"/>
    <property type="match status" value="1"/>
</dbReference>
<dbReference type="Gene3D" id="1.20.970.10">
    <property type="entry name" value="Transferase, Pyrimidine Nucleoside Phosphorylase, Chain C"/>
    <property type="match status" value="1"/>
</dbReference>
<comment type="pathway">
    <text evidence="7">Pyrimidine metabolism; dTMP biosynthesis via salvage pathway; dTMP from thymine: step 1/2.</text>
</comment>
<dbReference type="InterPro" id="IPR013102">
    <property type="entry name" value="PYNP_C"/>
</dbReference>
<dbReference type="InterPro" id="IPR000053">
    <property type="entry name" value="Thymidine/pyrmidine_PPase"/>
</dbReference>
<dbReference type="EMBL" id="CP022190">
    <property type="protein sequence ID" value="AWI85018.1"/>
    <property type="molecule type" value="Genomic_DNA"/>
</dbReference>
<dbReference type="FunFam" id="3.40.1030.10:FF:000003">
    <property type="entry name" value="Pyrimidine-nucleoside phosphorylase"/>
    <property type="match status" value="1"/>
</dbReference>
<dbReference type="Pfam" id="PF02885">
    <property type="entry name" value="Glycos_trans_3N"/>
    <property type="match status" value="1"/>
</dbReference>
<organism evidence="9 10">
    <name type="scientific">Alloyangia pacifica</name>
    <dbReference type="NCBI Taxonomy" id="311180"/>
    <lineage>
        <taxon>Bacteria</taxon>
        <taxon>Pseudomonadati</taxon>
        <taxon>Pseudomonadota</taxon>
        <taxon>Alphaproteobacteria</taxon>
        <taxon>Rhodobacterales</taxon>
        <taxon>Roseobacteraceae</taxon>
        <taxon>Alloyangia</taxon>
    </lineage>
</organism>
<accession>A0A2U8HH03</accession>
<dbReference type="InterPro" id="IPR036566">
    <property type="entry name" value="PYNP-like_C_sf"/>
</dbReference>
<dbReference type="AlphaFoldDB" id="A0A2U8HH03"/>
<evidence type="ECO:0000313" key="9">
    <source>
        <dbReference type="EMBL" id="AWI85018.1"/>
    </source>
</evidence>
<evidence type="ECO:0000256" key="2">
    <source>
        <dbReference type="ARBA" id="ARBA00011738"/>
    </source>
</evidence>
<evidence type="ECO:0000256" key="5">
    <source>
        <dbReference type="ARBA" id="ARBA00022679"/>
    </source>
</evidence>
<comment type="subunit">
    <text evidence="2 7">Homodimer.</text>
</comment>
<evidence type="ECO:0000256" key="1">
    <source>
        <dbReference type="ARBA" id="ARBA00006915"/>
    </source>
</evidence>
<dbReference type="NCBIfam" id="NF004490">
    <property type="entry name" value="PRK05820.1"/>
    <property type="match status" value="1"/>
</dbReference>
<dbReference type="InterPro" id="IPR017872">
    <property type="entry name" value="Pyrmidine_PPase_CS"/>
</dbReference>
<evidence type="ECO:0000256" key="4">
    <source>
        <dbReference type="ARBA" id="ARBA00022676"/>
    </source>
</evidence>
<dbReference type="RefSeq" id="WP_108968385.1">
    <property type="nucleotide sequence ID" value="NZ_CP022190.1"/>
</dbReference>
<keyword evidence="4 7" id="KW-0328">Glycosyltransferase</keyword>
<dbReference type="SUPFAM" id="SSF54680">
    <property type="entry name" value="Pyrimidine nucleoside phosphorylase C-terminal domain"/>
    <property type="match status" value="1"/>
</dbReference>
<dbReference type="SUPFAM" id="SSF47648">
    <property type="entry name" value="Nucleoside phosphorylase/phosphoribosyltransferase N-terminal domain"/>
    <property type="match status" value="1"/>
</dbReference>
<dbReference type="GO" id="GO:0006206">
    <property type="term" value="P:pyrimidine nucleobase metabolic process"/>
    <property type="evidence" value="ECO:0007669"/>
    <property type="project" value="InterPro"/>
</dbReference>
<sequence length="429" mass="43548">MDARTVIAALRRGEPPSDEGLRWFAQGLADGTVSAAQAGAFAMGVCLRGLSEEARAVLTLAMRDSGHVLHWDFPGPVLDKHSTGGVGDCVSLVLAPMLAACGAYVPMISGRGLGHTGGTLDKLEAIPGYVTDPSEDRLRAVLREAGCAIVSASEGIAPADKRLYAIRDVTATVESLDLITASILSKKLAAGLEGLVLDVKVGSGAFMKTMAEARALARSLVGTANAAGCRTTALITGMDQPLADALGNALEVRASMEVLTEGAGGPLLELSVALGAELLAGAGIDGGEARLRESVTSGAAAERFGRMVHGLGGPVDFVEGWQEMLPQAPVVVDVPAPGAGHVAAMDGEALGLAVVHLGGGREVEGDPVDPSVGLSRVVRLGQSLEQGEPLARVHAASAEAAQAAARAVTAAVRIGEAPDVGPLVRERIA</sequence>
<dbReference type="EC" id="2.4.2.4" evidence="3 7"/>
<protein>
    <recommendedName>
        <fullName evidence="3 7">Thymidine phosphorylase</fullName>
        <ecNumber evidence="3 7">2.4.2.4</ecNumber>
    </recommendedName>
    <alternativeName>
        <fullName evidence="7">TdRPase</fullName>
    </alternativeName>
</protein>
<dbReference type="InterPro" id="IPR017459">
    <property type="entry name" value="Glycosyl_Trfase_fam3_N_dom"/>
</dbReference>
<dbReference type="InterPro" id="IPR036320">
    <property type="entry name" value="Glycosyl_Trfase_fam3_N_dom_sf"/>
</dbReference>
<name>A0A2U8HH03_9RHOB</name>
<dbReference type="NCBIfam" id="TIGR02644">
    <property type="entry name" value="Y_phosphoryl"/>
    <property type="match status" value="1"/>
</dbReference>